<sequence length="84" mass="9865">MTITLAERERIIKKMDEQFESDLRMRKESNICGQKAASTYKQLSLLQKEMRDTGSHVMDLKDQARQNARNIEAILNRADMKMFD</sequence>
<gene>
    <name evidence="1" type="ORF">OKIOD_LOCUS11420</name>
</gene>
<name>A0ABN7SVA5_OIKDI</name>
<reference evidence="1 2" key="1">
    <citation type="submission" date="2021-04" db="EMBL/GenBank/DDBJ databases">
        <authorList>
            <person name="Bliznina A."/>
        </authorList>
    </citation>
    <scope>NUCLEOTIDE SEQUENCE [LARGE SCALE GENOMIC DNA]</scope>
</reference>
<keyword evidence="2" id="KW-1185">Reference proteome</keyword>
<organism evidence="1 2">
    <name type="scientific">Oikopleura dioica</name>
    <name type="common">Tunicate</name>
    <dbReference type="NCBI Taxonomy" id="34765"/>
    <lineage>
        <taxon>Eukaryota</taxon>
        <taxon>Metazoa</taxon>
        <taxon>Chordata</taxon>
        <taxon>Tunicata</taxon>
        <taxon>Appendicularia</taxon>
        <taxon>Copelata</taxon>
        <taxon>Oikopleuridae</taxon>
        <taxon>Oikopleura</taxon>
    </lineage>
</organism>
<dbReference type="EMBL" id="OU015566">
    <property type="protein sequence ID" value="CAG5106041.1"/>
    <property type="molecule type" value="Genomic_DNA"/>
</dbReference>
<accession>A0ABN7SVA5</accession>
<evidence type="ECO:0000313" key="2">
    <source>
        <dbReference type="Proteomes" id="UP001158576"/>
    </source>
</evidence>
<evidence type="ECO:0000313" key="1">
    <source>
        <dbReference type="EMBL" id="CAG5106041.1"/>
    </source>
</evidence>
<dbReference type="Proteomes" id="UP001158576">
    <property type="component" value="Chromosome 1"/>
</dbReference>
<proteinExistence type="predicted"/>
<protein>
    <submittedName>
        <fullName evidence="1">Oidioi.mRNA.OKI2018_I69.chr1.g2655.t1.cds</fullName>
    </submittedName>
</protein>